<sequence length="69" mass="7290">MDAPRLPKVAGSPPHSTGAAEHFAAWVNLSLRFSSRRRRLDPVGASPAAVGFGSCRWNGSITSRVETAA</sequence>
<organism evidence="1 2">
    <name type="scientific">Setaria italica</name>
    <name type="common">Foxtail millet</name>
    <name type="synonym">Panicum italicum</name>
    <dbReference type="NCBI Taxonomy" id="4555"/>
    <lineage>
        <taxon>Eukaryota</taxon>
        <taxon>Viridiplantae</taxon>
        <taxon>Streptophyta</taxon>
        <taxon>Embryophyta</taxon>
        <taxon>Tracheophyta</taxon>
        <taxon>Spermatophyta</taxon>
        <taxon>Magnoliopsida</taxon>
        <taxon>Liliopsida</taxon>
        <taxon>Poales</taxon>
        <taxon>Poaceae</taxon>
        <taxon>PACMAD clade</taxon>
        <taxon>Panicoideae</taxon>
        <taxon>Panicodae</taxon>
        <taxon>Paniceae</taxon>
        <taxon>Cenchrinae</taxon>
        <taxon>Setaria</taxon>
    </lineage>
</organism>
<accession>K3XP09</accession>
<dbReference type="EnsemblPlants" id="KQL07040">
    <property type="protein sequence ID" value="KQL07040"/>
    <property type="gene ID" value="SETIT_003632mg"/>
</dbReference>
<evidence type="ECO:0000313" key="2">
    <source>
        <dbReference type="Proteomes" id="UP000004995"/>
    </source>
</evidence>
<evidence type="ECO:0000313" key="1">
    <source>
        <dbReference type="EnsemblPlants" id="KQL07040"/>
    </source>
</evidence>
<dbReference type="AlphaFoldDB" id="K3XP09"/>
<keyword evidence="2" id="KW-1185">Reference proteome</keyword>
<proteinExistence type="predicted"/>
<dbReference type="EMBL" id="AGNK02003310">
    <property type="status" value="NOT_ANNOTATED_CDS"/>
    <property type="molecule type" value="Genomic_DNA"/>
</dbReference>
<name>K3XP09_SETIT</name>
<reference evidence="2" key="1">
    <citation type="journal article" date="2012" name="Nat. Biotechnol.">
        <title>Reference genome sequence of the model plant Setaria.</title>
        <authorList>
            <person name="Bennetzen J.L."/>
            <person name="Schmutz J."/>
            <person name="Wang H."/>
            <person name="Percifield R."/>
            <person name="Hawkins J."/>
            <person name="Pontaroli A.C."/>
            <person name="Estep M."/>
            <person name="Feng L."/>
            <person name="Vaughn J.N."/>
            <person name="Grimwood J."/>
            <person name="Jenkins J."/>
            <person name="Barry K."/>
            <person name="Lindquist E."/>
            <person name="Hellsten U."/>
            <person name="Deshpande S."/>
            <person name="Wang X."/>
            <person name="Wu X."/>
            <person name="Mitros T."/>
            <person name="Triplett J."/>
            <person name="Yang X."/>
            <person name="Ye C.Y."/>
            <person name="Mauro-Herrera M."/>
            <person name="Wang L."/>
            <person name="Li P."/>
            <person name="Sharma M."/>
            <person name="Sharma R."/>
            <person name="Ronald P.C."/>
            <person name="Panaud O."/>
            <person name="Kellogg E.A."/>
            <person name="Brutnell T.P."/>
            <person name="Doust A.N."/>
            <person name="Tuskan G.A."/>
            <person name="Rokhsar D."/>
            <person name="Devos K.M."/>
        </authorList>
    </citation>
    <scope>NUCLEOTIDE SEQUENCE [LARGE SCALE GENOMIC DNA]</scope>
    <source>
        <strain evidence="2">cv. Yugu1</strain>
    </source>
</reference>
<reference evidence="1" key="2">
    <citation type="submission" date="2018-08" db="UniProtKB">
        <authorList>
            <consortium name="EnsemblPlants"/>
        </authorList>
    </citation>
    <scope>IDENTIFICATION</scope>
    <source>
        <strain evidence="1">Yugu1</strain>
    </source>
</reference>
<protein>
    <submittedName>
        <fullName evidence="1">Uncharacterized protein</fullName>
    </submittedName>
</protein>
<dbReference type="InParanoid" id="K3XP09"/>
<dbReference type="Gramene" id="KQL07040">
    <property type="protein sequence ID" value="KQL07040"/>
    <property type="gene ID" value="SETIT_003632mg"/>
</dbReference>
<dbReference type="HOGENOM" id="CLU_2780668_0_0_1"/>
<dbReference type="Proteomes" id="UP000004995">
    <property type="component" value="Unassembled WGS sequence"/>
</dbReference>